<protein>
    <submittedName>
        <fullName evidence="3">Superoxide dismutase</fullName>
        <ecNumber evidence="3">1.15.1.1</ecNumber>
    </submittedName>
</protein>
<dbReference type="InterPro" id="IPR024134">
    <property type="entry name" value="SOD_Cu/Zn_/chaperone"/>
</dbReference>
<dbReference type="eggNOG" id="COG2032">
    <property type="taxonomic scope" value="Bacteria"/>
</dbReference>
<name>F9DS28_9BACL</name>
<dbReference type="PROSITE" id="PS51257">
    <property type="entry name" value="PROKAR_LIPOPROTEIN"/>
    <property type="match status" value="1"/>
</dbReference>
<dbReference type="Proteomes" id="UP000005316">
    <property type="component" value="Unassembled WGS sequence"/>
</dbReference>
<dbReference type="SUPFAM" id="SSF49329">
    <property type="entry name" value="Cu,Zn superoxide dismutase-like"/>
    <property type="match status" value="1"/>
</dbReference>
<keyword evidence="3" id="KW-0560">Oxidoreductase</keyword>
<evidence type="ECO:0000313" key="3">
    <source>
        <dbReference type="EMBL" id="EGQ26328.1"/>
    </source>
</evidence>
<dbReference type="HOGENOM" id="CLU_056632_8_1_9"/>
<comment type="caution">
    <text evidence="3">The sequence shown here is derived from an EMBL/GenBank/DDBJ whole genome shotgun (WGS) entry which is preliminary data.</text>
</comment>
<accession>F9DS28</accession>
<evidence type="ECO:0000313" key="4">
    <source>
        <dbReference type="Proteomes" id="UP000005316"/>
    </source>
</evidence>
<dbReference type="InterPro" id="IPR001424">
    <property type="entry name" value="SOD_Cu_Zn_dom"/>
</dbReference>
<evidence type="ECO:0000259" key="2">
    <source>
        <dbReference type="Pfam" id="PF00080"/>
    </source>
</evidence>
<dbReference type="Pfam" id="PF00080">
    <property type="entry name" value="Sod_Cu"/>
    <property type="match status" value="1"/>
</dbReference>
<dbReference type="EMBL" id="AFPZ01000046">
    <property type="protein sequence ID" value="EGQ26328.1"/>
    <property type="molecule type" value="Genomic_DNA"/>
</dbReference>
<gene>
    <name evidence="3" type="primary">sodC</name>
    <name evidence="3" type="ORF">HMPREF9372_1608</name>
</gene>
<evidence type="ECO:0000256" key="1">
    <source>
        <dbReference type="ARBA" id="ARBA00010457"/>
    </source>
</evidence>
<dbReference type="EC" id="1.15.1.1" evidence="3"/>
<feature type="domain" description="Superoxide dismutase copper/zinc binding" evidence="2">
    <location>
        <begin position="68"/>
        <end position="200"/>
    </location>
</feature>
<dbReference type="Gene3D" id="2.60.40.200">
    <property type="entry name" value="Superoxide dismutase, copper/zinc binding domain"/>
    <property type="match status" value="1"/>
</dbReference>
<dbReference type="GO" id="GO:0004784">
    <property type="term" value="F:superoxide dismutase activity"/>
    <property type="evidence" value="ECO:0007669"/>
    <property type="project" value="UniProtKB-EC"/>
</dbReference>
<comment type="similarity">
    <text evidence="1">Belongs to the Cu-Zn superoxide dismutase family.</text>
</comment>
<sequence length="206" mass="21798">MVNSMNKEATTMWKLSGAVVAAVLLTAGCSWTKEKVQVSGDEATVNQKDTSEPQIITPIINTDGEEIGEAKLTADNGGVSIEVKASGLTPGEHGIHIHEHGVCTAPDFKASAGGHFNPTGKEHGFDNPKGYHLGDLRNLEVDEKGEVYAQMATDQVTLEKGQENSLLDNDGTALVIHEGADDYKTDPAGDSGKPIACAEITMNQLK</sequence>
<dbReference type="GO" id="GO:0005507">
    <property type="term" value="F:copper ion binding"/>
    <property type="evidence" value="ECO:0007669"/>
    <property type="project" value="InterPro"/>
</dbReference>
<dbReference type="InterPro" id="IPR036423">
    <property type="entry name" value="SOD-like_Cu/Zn_dom_sf"/>
</dbReference>
<dbReference type="STRING" id="759851.SAMN04244570_2077"/>
<reference evidence="3 4" key="1">
    <citation type="submission" date="2011-04" db="EMBL/GenBank/DDBJ databases">
        <authorList>
            <person name="Muzny D."/>
            <person name="Qin X."/>
            <person name="Deng J."/>
            <person name="Jiang H."/>
            <person name="Liu Y."/>
            <person name="Qu J."/>
            <person name="Song X.-Z."/>
            <person name="Zhang L."/>
            <person name="Thornton R."/>
            <person name="Coyle M."/>
            <person name="Francisco L."/>
            <person name="Jackson L."/>
            <person name="Javaid M."/>
            <person name="Korchina V."/>
            <person name="Kovar C."/>
            <person name="Mata R."/>
            <person name="Mathew T."/>
            <person name="Ngo R."/>
            <person name="Nguyen L."/>
            <person name="Nguyen N."/>
            <person name="Okwuonu G."/>
            <person name="Ongeri F."/>
            <person name="Pham C."/>
            <person name="Simmons D."/>
            <person name="Wilczek-Boney K."/>
            <person name="Hale W."/>
            <person name="Jakkamsetti A."/>
            <person name="Pham P."/>
            <person name="Ruth R."/>
            <person name="San Lucas F."/>
            <person name="Warren J."/>
            <person name="Zhang J."/>
            <person name="Zhao Z."/>
            <person name="Zhou C."/>
            <person name="Zhu D."/>
            <person name="Lee S."/>
            <person name="Bess C."/>
            <person name="Blankenburg K."/>
            <person name="Forbes L."/>
            <person name="Fu Q."/>
            <person name="Gubbala S."/>
            <person name="Hirani K."/>
            <person name="Jayaseelan J.C."/>
            <person name="Lara F."/>
            <person name="Munidasa M."/>
            <person name="Palculict T."/>
            <person name="Patil S."/>
            <person name="Pu L.-L."/>
            <person name="Saada N."/>
            <person name="Tang L."/>
            <person name="Weissenberger G."/>
            <person name="Zhu Y."/>
            <person name="Hemphill L."/>
            <person name="Shang Y."/>
            <person name="Youmans B."/>
            <person name="Ayvaz T."/>
            <person name="Ross M."/>
            <person name="Santibanez J."/>
            <person name="Aqrawi P."/>
            <person name="Gross S."/>
            <person name="Joshi V."/>
            <person name="Fowler G."/>
            <person name="Nazareth L."/>
            <person name="Reid J."/>
            <person name="Worley K."/>
            <person name="Petrosino J."/>
            <person name="Highlander S."/>
            <person name="Gibbs R."/>
        </authorList>
    </citation>
    <scope>NUCLEOTIDE SEQUENCE [LARGE SCALE GENOMIC DNA]</scope>
    <source>
        <strain evidence="3 4">2681</strain>
    </source>
</reference>
<dbReference type="CDD" id="cd00305">
    <property type="entry name" value="Cu-Zn_Superoxide_Dismutase"/>
    <property type="match status" value="1"/>
</dbReference>
<dbReference type="AlphaFoldDB" id="F9DS28"/>
<organism evidence="3 4">
    <name type="scientific">Sporosarcina newyorkensis 2681</name>
    <dbReference type="NCBI Taxonomy" id="1027292"/>
    <lineage>
        <taxon>Bacteria</taxon>
        <taxon>Bacillati</taxon>
        <taxon>Bacillota</taxon>
        <taxon>Bacilli</taxon>
        <taxon>Bacillales</taxon>
        <taxon>Caryophanaceae</taxon>
        <taxon>Sporosarcina</taxon>
    </lineage>
</organism>
<dbReference type="PANTHER" id="PTHR10003">
    <property type="entry name" value="SUPEROXIDE DISMUTASE CU-ZN -RELATED"/>
    <property type="match status" value="1"/>
</dbReference>
<proteinExistence type="inferred from homology"/>